<gene>
    <name evidence="1" type="ORF">Vqi01_06190</name>
</gene>
<dbReference type="Proteomes" id="UP000653076">
    <property type="component" value="Unassembled WGS sequence"/>
</dbReference>
<evidence type="ECO:0000313" key="2">
    <source>
        <dbReference type="Proteomes" id="UP000653076"/>
    </source>
</evidence>
<reference evidence="1 2" key="1">
    <citation type="submission" date="2021-01" db="EMBL/GenBank/DDBJ databases">
        <title>Whole genome shotgun sequence of Verrucosispora qiuiae NBRC 106684.</title>
        <authorList>
            <person name="Komaki H."/>
            <person name="Tamura T."/>
        </authorList>
    </citation>
    <scope>NUCLEOTIDE SEQUENCE [LARGE SCALE GENOMIC DNA]</scope>
    <source>
        <strain evidence="1 2">NBRC 106684</strain>
    </source>
</reference>
<comment type="caution">
    <text evidence="1">The sequence shown here is derived from an EMBL/GenBank/DDBJ whole genome shotgun (WGS) entry which is preliminary data.</text>
</comment>
<organism evidence="1 2">
    <name type="scientific">Micromonospora qiuiae</name>
    <dbReference type="NCBI Taxonomy" id="502268"/>
    <lineage>
        <taxon>Bacteria</taxon>
        <taxon>Bacillati</taxon>
        <taxon>Actinomycetota</taxon>
        <taxon>Actinomycetes</taxon>
        <taxon>Micromonosporales</taxon>
        <taxon>Micromonosporaceae</taxon>
        <taxon>Micromonospora</taxon>
    </lineage>
</organism>
<name>A0ABQ4J5S8_9ACTN</name>
<dbReference type="EMBL" id="BOPC01000009">
    <property type="protein sequence ID" value="GIJ25457.1"/>
    <property type="molecule type" value="Genomic_DNA"/>
</dbReference>
<sequence length="59" mass="6616">MRLRFWRCKPAPAPLPRRIRGGNLPAALFAPARPIPTVQLGRARTLAPGQRFRANGGRW</sequence>
<evidence type="ECO:0000313" key="1">
    <source>
        <dbReference type="EMBL" id="GIJ25457.1"/>
    </source>
</evidence>
<protein>
    <submittedName>
        <fullName evidence="1">Uncharacterized protein</fullName>
    </submittedName>
</protein>
<proteinExistence type="predicted"/>
<keyword evidence="2" id="KW-1185">Reference proteome</keyword>
<accession>A0ABQ4J5S8</accession>